<dbReference type="OrthoDB" id="71172at2"/>
<sequence length="345" mass="38899">MEWSLAIIMCLLVAFFILLKQSKNSKRMTRKSEPIKIPLRHVPKSFKKPIPKQLDLLLHAPLHEMVGRLESTMDGEFGRVIKMRVMAKHPDWTEKMYSWILFEWKRYFLMASLYKSVPMYSEDVDEIWHEMLMFTREYEKLCVSVAGEMIHHEPHVERKPNPKERALFDVLYSLLFEVHSASWDIWGTFFRSPLNRQTARELSERGEADIHDMLFRDHPFVAEETRYLAGHLHDMLKEAASDSSAFAKKTKNRTRYGNLEKVAVAAILYSLLSAKDFEREMQLMLGMEMQSKAVAAGASSSGCSTYTSGGGSNCSSNSDCNDSGGGSSCSGGSSCGSSCGGGCGS</sequence>
<dbReference type="PATRIC" id="fig|47500.8.peg.75"/>
<dbReference type="EMBL" id="LGUG01000005">
    <property type="protein sequence ID" value="KON93088.1"/>
    <property type="molecule type" value="Genomic_DNA"/>
</dbReference>
<dbReference type="AlphaFoldDB" id="A0A0D1XZC2"/>
<dbReference type="RefSeq" id="WP_043063633.1">
    <property type="nucleotide sequence ID" value="NZ_BJOA01000135.1"/>
</dbReference>
<protein>
    <submittedName>
        <fullName evidence="2">Uncharacterized protein</fullName>
    </submittedName>
</protein>
<reference evidence="2 4" key="1">
    <citation type="submission" date="2015-07" db="EMBL/GenBank/DDBJ databases">
        <title>Fjat-14205 dsm 2895.</title>
        <authorList>
            <person name="Liu B."/>
            <person name="Wang J."/>
            <person name="Zhu Y."/>
            <person name="Liu G."/>
            <person name="Chen Q."/>
            <person name="Chen Z."/>
            <person name="Lan J."/>
            <person name="Che J."/>
            <person name="Ge C."/>
            <person name="Shi H."/>
            <person name="Pan Z."/>
            <person name="Liu X."/>
        </authorList>
    </citation>
    <scope>NUCLEOTIDE SEQUENCE [LARGE SCALE GENOMIC DNA]</scope>
    <source>
        <strain evidence="2 4">DSM 2895</strain>
    </source>
</reference>
<evidence type="ECO:0000313" key="4">
    <source>
        <dbReference type="Proteomes" id="UP000037269"/>
    </source>
</evidence>
<feature type="region of interest" description="Disordered" evidence="1">
    <location>
        <begin position="322"/>
        <end position="345"/>
    </location>
</feature>
<evidence type="ECO:0000313" key="2">
    <source>
        <dbReference type="EMBL" id="KON93088.1"/>
    </source>
</evidence>
<gene>
    <name evidence="2" type="ORF">AF333_25790</name>
    <name evidence="3" type="ORF">SAMN04487909_14033</name>
</gene>
<dbReference type="Proteomes" id="UP000182836">
    <property type="component" value="Unassembled WGS sequence"/>
</dbReference>
<dbReference type="GeneID" id="42308538"/>
<proteinExistence type="predicted"/>
<evidence type="ECO:0000313" key="3">
    <source>
        <dbReference type="EMBL" id="SDK13576.1"/>
    </source>
</evidence>
<dbReference type="Proteomes" id="UP000037269">
    <property type="component" value="Unassembled WGS sequence"/>
</dbReference>
<accession>A0A0D1XZC2</accession>
<evidence type="ECO:0000256" key="1">
    <source>
        <dbReference type="SAM" id="MobiDB-lite"/>
    </source>
</evidence>
<organism evidence="2 4">
    <name type="scientific">Aneurinibacillus migulanus</name>
    <name type="common">Bacillus migulanus</name>
    <dbReference type="NCBI Taxonomy" id="47500"/>
    <lineage>
        <taxon>Bacteria</taxon>
        <taxon>Bacillati</taxon>
        <taxon>Bacillota</taxon>
        <taxon>Bacilli</taxon>
        <taxon>Bacillales</taxon>
        <taxon>Paenibacillaceae</taxon>
        <taxon>Aneurinibacillus group</taxon>
        <taxon>Aneurinibacillus</taxon>
    </lineage>
</organism>
<evidence type="ECO:0000313" key="5">
    <source>
        <dbReference type="Proteomes" id="UP000182836"/>
    </source>
</evidence>
<name>A0A0D1XZC2_ANEMI</name>
<dbReference type="STRING" id="47500.AF333_25790"/>
<keyword evidence="4" id="KW-1185">Reference proteome</keyword>
<dbReference type="EMBL" id="FNED01000040">
    <property type="protein sequence ID" value="SDK13576.1"/>
    <property type="molecule type" value="Genomic_DNA"/>
</dbReference>
<reference evidence="3 5" key="2">
    <citation type="submission" date="2016-10" db="EMBL/GenBank/DDBJ databases">
        <authorList>
            <person name="de Groot N.N."/>
        </authorList>
    </citation>
    <scope>NUCLEOTIDE SEQUENCE [LARGE SCALE GENOMIC DNA]</scope>
    <source>
        <strain evidence="3 5">DSM 2895</strain>
    </source>
</reference>